<sequence length="90" mass="9787">MTQHYHKKSFLAKVVPSTQTLAGIVFVIVLASFNYKIALFIGAGFLSLKPKAILAGLATVAFGLYLARVAVQKMYKKNKHAPAGFVSMRS</sequence>
<protein>
    <submittedName>
        <fullName evidence="2">Uncharacterized protein</fullName>
    </submittedName>
</protein>
<dbReference type="VEuPathDB" id="FungiDB:AeMF1_006719"/>
<dbReference type="Proteomes" id="UP000481153">
    <property type="component" value="Unassembled WGS sequence"/>
</dbReference>
<evidence type="ECO:0000256" key="1">
    <source>
        <dbReference type="SAM" id="Phobius"/>
    </source>
</evidence>
<proteinExistence type="predicted"/>
<reference evidence="2 3" key="1">
    <citation type="submission" date="2019-07" db="EMBL/GenBank/DDBJ databases">
        <title>Genomics analysis of Aphanomyces spp. identifies a new class of oomycete effector associated with host adaptation.</title>
        <authorList>
            <person name="Gaulin E."/>
        </authorList>
    </citation>
    <scope>NUCLEOTIDE SEQUENCE [LARGE SCALE GENOMIC DNA]</scope>
    <source>
        <strain evidence="2 3">ATCC 201684</strain>
    </source>
</reference>
<evidence type="ECO:0000313" key="3">
    <source>
        <dbReference type="Proteomes" id="UP000481153"/>
    </source>
</evidence>
<comment type="caution">
    <text evidence="2">The sequence shown here is derived from an EMBL/GenBank/DDBJ whole genome shotgun (WGS) entry which is preliminary data.</text>
</comment>
<dbReference type="AlphaFoldDB" id="A0A6G0XSK3"/>
<name>A0A6G0XSK3_9STRA</name>
<dbReference type="EMBL" id="VJMJ01000013">
    <property type="protein sequence ID" value="KAF0743592.1"/>
    <property type="molecule type" value="Genomic_DNA"/>
</dbReference>
<gene>
    <name evidence="2" type="ORF">Ae201684_001736</name>
</gene>
<organism evidence="2 3">
    <name type="scientific">Aphanomyces euteiches</name>
    <dbReference type="NCBI Taxonomy" id="100861"/>
    <lineage>
        <taxon>Eukaryota</taxon>
        <taxon>Sar</taxon>
        <taxon>Stramenopiles</taxon>
        <taxon>Oomycota</taxon>
        <taxon>Saprolegniomycetes</taxon>
        <taxon>Saprolegniales</taxon>
        <taxon>Verrucalvaceae</taxon>
        <taxon>Aphanomyces</taxon>
    </lineage>
</organism>
<evidence type="ECO:0000313" key="2">
    <source>
        <dbReference type="EMBL" id="KAF0743592.1"/>
    </source>
</evidence>
<feature type="transmembrane region" description="Helical" evidence="1">
    <location>
        <begin position="21"/>
        <end position="46"/>
    </location>
</feature>
<feature type="transmembrane region" description="Helical" evidence="1">
    <location>
        <begin position="52"/>
        <end position="71"/>
    </location>
</feature>
<keyword evidence="1" id="KW-0472">Membrane</keyword>
<accession>A0A6G0XSK3</accession>
<keyword evidence="1" id="KW-0812">Transmembrane</keyword>
<keyword evidence="1" id="KW-1133">Transmembrane helix</keyword>
<keyword evidence="3" id="KW-1185">Reference proteome</keyword>